<name>A0ABX2TF32_9PROT</name>
<dbReference type="PANTHER" id="PTHR44591:SF14">
    <property type="entry name" value="PROTEIN PILG"/>
    <property type="match status" value="1"/>
</dbReference>
<keyword evidence="2" id="KW-0902">Two-component regulatory system</keyword>
<evidence type="ECO:0000313" key="6">
    <source>
        <dbReference type="Proteomes" id="UP000584642"/>
    </source>
</evidence>
<dbReference type="InterPro" id="IPR001789">
    <property type="entry name" value="Sig_transdc_resp-reg_receiver"/>
</dbReference>
<evidence type="ECO:0000256" key="3">
    <source>
        <dbReference type="PROSITE-ProRule" id="PRU00169"/>
    </source>
</evidence>
<evidence type="ECO:0000256" key="1">
    <source>
        <dbReference type="ARBA" id="ARBA00022553"/>
    </source>
</evidence>
<dbReference type="InterPro" id="IPR011006">
    <property type="entry name" value="CheY-like_superfamily"/>
</dbReference>
<proteinExistence type="predicted"/>
<evidence type="ECO:0000259" key="4">
    <source>
        <dbReference type="PROSITE" id="PS50110"/>
    </source>
</evidence>
<evidence type="ECO:0000313" key="5">
    <source>
        <dbReference type="EMBL" id="NYZ22375.1"/>
    </source>
</evidence>
<dbReference type="EMBL" id="JABFDB010000016">
    <property type="protein sequence ID" value="NYZ22375.1"/>
    <property type="molecule type" value="Genomic_DNA"/>
</dbReference>
<dbReference type="CDD" id="cd00156">
    <property type="entry name" value="REC"/>
    <property type="match status" value="1"/>
</dbReference>
<dbReference type="PANTHER" id="PTHR44591">
    <property type="entry name" value="STRESS RESPONSE REGULATOR PROTEIN 1"/>
    <property type="match status" value="1"/>
</dbReference>
<dbReference type="SMART" id="SM00448">
    <property type="entry name" value="REC"/>
    <property type="match status" value="1"/>
</dbReference>
<organism evidence="5 6">
    <name type="scientific">Azospirillum oleiclasticum</name>
    <dbReference type="NCBI Taxonomy" id="2735135"/>
    <lineage>
        <taxon>Bacteria</taxon>
        <taxon>Pseudomonadati</taxon>
        <taxon>Pseudomonadota</taxon>
        <taxon>Alphaproteobacteria</taxon>
        <taxon>Rhodospirillales</taxon>
        <taxon>Azospirillaceae</taxon>
        <taxon>Azospirillum</taxon>
    </lineage>
</organism>
<dbReference type="Pfam" id="PF00072">
    <property type="entry name" value="Response_reg"/>
    <property type="match status" value="1"/>
</dbReference>
<dbReference type="Gene3D" id="3.40.50.2300">
    <property type="match status" value="1"/>
</dbReference>
<feature type="modified residue" description="4-aspartylphosphate" evidence="3">
    <location>
        <position position="67"/>
    </location>
</feature>
<accession>A0ABX2TF32</accession>
<evidence type="ECO:0000256" key="2">
    <source>
        <dbReference type="ARBA" id="ARBA00023012"/>
    </source>
</evidence>
<gene>
    <name evidence="5" type="ORF">HND93_21905</name>
</gene>
<reference evidence="5 6" key="1">
    <citation type="submission" date="2020-05" db="EMBL/GenBank/DDBJ databases">
        <title>Azospirillum oleiclasticum sp. nov, a nitrogen-fixing and heavy crude oil-emulsifying bacterium isolated from the crude oil of Yumen Oilfield.</title>
        <authorList>
            <person name="Wu D."/>
            <person name="Cai M."/>
            <person name="Zhang X."/>
        </authorList>
    </citation>
    <scope>NUCLEOTIDE SEQUENCE [LARGE SCALE GENOMIC DNA]</scope>
    <source>
        <strain evidence="5 6">ROY-1-1-2</strain>
    </source>
</reference>
<dbReference type="PROSITE" id="PS50110">
    <property type="entry name" value="RESPONSE_REGULATORY"/>
    <property type="match status" value="1"/>
</dbReference>
<feature type="domain" description="Response regulatory" evidence="4">
    <location>
        <begin position="16"/>
        <end position="133"/>
    </location>
</feature>
<sequence length="135" mass="14433">MPDRKDPVPSQAASPLVVVVDDDASIVEGLSILLESWGFSVLRSLTLEELAKRLPGATSQAGLVIADHFLPAGGTGLQAVEMVRRHAGTEVPAIILTGDTAPDRRSEAEAMHCRLLHKPVQVGPLRDAVESLIRR</sequence>
<dbReference type="SUPFAM" id="SSF52172">
    <property type="entry name" value="CheY-like"/>
    <property type="match status" value="1"/>
</dbReference>
<keyword evidence="6" id="KW-1185">Reference proteome</keyword>
<protein>
    <submittedName>
        <fullName evidence="5">Response regulator</fullName>
    </submittedName>
</protein>
<comment type="caution">
    <text evidence="5">The sequence shown here is derived from an EMBL/GenBank/DDBJ whole genome shotgun (WGS) entry which is preliminary data.</text>
</comment>
<keyword evidence="1 3" id="KW-0597">Phosphoprotein</keyword>
<dbReference type="Proteomes" id="UP000584642">
    <property type="component" value="Unassembled WGS sequence"/>
</dbReference>
<dbReference type="RefSeq" id="WP_180284138.1">
    <property type="nucleotide sequence ID" value="NZ_JABFDB010000016.1"/>
</dbReference>
<dbReference type="InterPro" id="IPR050595">
    <property type="entry name" value="Bact_response_regulator"/>
</dbReference>